<reference evidence="6" key="1">
    <citation type="submission" date="2023-03" db="EMBL/GenBank/DDBJ databases">
        <title>Draft genome sequence of a Mycolicibacterium mageritense strain H4_3_1 isolated from a hybrid biological-inorganic system reactor.</title>
        <authorList>
            <person name="Feng X."/>
            <person name="Kazama D."/>
            <person name="Sato K."/>
            <person name="Kobayashi H."/>
        </authorList>
    </citation>
    <scope>NUCLEOTIDE SEQUENCE</scope>
    <source>
        <strain evidence="6">H4_3_1</strain>
    </source>
</reference>
<dbReference type="PRINTS" id="PR00455">
    <property type="entry name" value="HTHTETR"/>
</dbReference>
<dbReference type="GO" id="GO:0003700">
    <property type="term" value="F:DNA-binding transcription factor activity"/>
    <property type="evidence" value="ECO:0007669"/>
    <property type="project" value="TreeGrafter"/>
</dbReference>
<dbReference type="InterPro" id="IPR050109">
    <property type="entry name" value="HTH-type_TetR-like_transc_reg"/>
</dbReference>
<dbReference type="PANTHER" id="PTHR30055">
    <property type="entry name" value="HTH-TYPE TRANSCRIPTIONAL REGULATOR RUTR"/>
    <property type="match status" value="1"/>
</dbReference>
<accession>A0AAI8XQ78</accession>
<keyword evidence="1" id="KW-0805">Transcription regulation</keyword>
<dbReference type="Pfam" id="PF00440">
    <property type="entry name" value="TetR_N"/>
    <property type="match status" value="1"/>
</dbReference>
<evidence type="ECO:0000259" key="5">
    <source>
        <dbReference type="PROSITE" id="PS50977"/>
    </source>
</evidence>
<dbReference type="GO" id="GO:0000976">
    <property type="term" value="F:transcription cis-regulatory region binding"/>
    <property type="evidence" value="ECO:0007669"/>
    <property type="project" value="TreeGrafter"/>
</dbReference>
<dbReference type="SUPFAM" id="SSF48498">
    <property type="entry name" value="Tetracyclin repressor-like, C-terminal domain"/>
    <property type="match status" value="1"/>
</dbReference>
<dbReference type="Gene3D" id="1.10.357.10">
    <property type="entry name" value="Tetracycline Repressor, domain 2"/>
    <property type="match status" value="1"/>
</dbReference>
<dbReference type="PROSITE" id="PS50977">
    <property type="entry name" value="HTH_TETR_2"/>
    <property type="match status" value="1"/>
</dbReference>
<evidence type="ECO:0000256" key="4">
    <source>
        <dbReference type="PROSITE-ProRule" id="PRU00335"/>
    </source>
</evidence>
<dbReference type="InterPro" id="IPR036271">
    <property type="entry name" value="Tet_transcr_reg_TetR-rel_C_sf"/>
</dbReference>
<proteinExistence type="predicted"/>
<dbReference type="InterPro" id="IPR001647">
    <property type="entry name" value="HTH_TetR"/>
</dbReference>
<gene>
    <name evidence="6" type="ORF">hbim_04676</name>
</gene>
<keyword evidence="3" id="KW-0804">Transcription</keyword>
<sequence>MPRRTGDVPAVVAASVDPDDKIAVPTPTGPHAQLDARPRRFRGYVVSDQLDRRADHTRLQILLAASRQFACKPYSLVSLDDILADAEVTKGALYFHFRSKHALASSIVAHHAELARMSAEDVLARKLSGVETLIDISYLIAVDDIGETMARAGLNLVESIGRTDGVGSRVIQAWVQGCAEIGRRAVDDGDFTGDTDPDDVATLLVSMYLGLRQTSDLDDPARFLADLERSWRLVLPGFTNPDRQGYLTQFIRRRTALAIKKATAINPESPVSTGSV</sequence>
<name>A0AAI8XQ78_MYCME</name>
<organism evidence="6 7">
    <name type="scientific">Mycolicibacterium mageritense</name>
    <name type="common">Mycobacterium mageritense</name>
    <dbReference type="NCBI Taxonomy" id="53462"/>
    <lineage>
        <taxon>Bacteria</taxon>
        <taxon>Bacillati</taxon>
        <taxon>Actinomycetota</taxon>
        <taxon>Actinomycetes</taxon>
        <taxon>Mycobacteriales</taxon>
        <taxon>Mycobacteriaceae</taxon>
        <taxon>Mycolicibacterium</taxon>
    </lineage>
</organism>
<dbReference type="AlphaFoldDB" id="A0AAI8XQ78"/>
<evidence type="ECO:0000256" key="3">
    <source>
        <dbReference type="ARBA" id="ARBA00023163"/>
    </source>
</evidence>
<protein>
    <recommendedName>
        <fullName evidence="5">HTH tetR-type domain-containing protein</fullName>
    </recommendedName>
</protein>
<dbReference type="EMBL" id="AP027452">
    <property type="protein sequence ID" value="BDY30730.1"/>
    <property type="molecule type" value="Genomic_DNA"/>
</dbReference>
<keyword evidence="2 4" id="KW-0238">DNA-binding</keyword>
<dbReference type="Proteomes" id="UP001241092">
    <property type="component" value="Chromosome"/>
</dbReference>
<evidence type="ECO:0000256" key="2">
    <source>
        <dbReference type="ARBA" id="ARBA00023125"/>
    </source>
</evidence>
<dbReference type="InterPro" id="IPR009057">
    <property type="entry name" value="Homeodomain-like_sf"/>
</dbReference>
<feature type="DNA-binding region" description="H-T-H motif" evidence="4">
    <location>
        <begin position="78"/>
        <end position="97"/>
    </location>
</feature>
<evidence type="ECO:0000313" key="6">
    <source>
        <dbReference type="EMBL" id="BDY30730.1"/>
    </source>
</evidence>
<feature type="domain" description="HTH tetR-type" evidence="5">
    <location>
        <begin position="55"/>
        <end position="115"/>
    </location>
</feature>
<dbReference type="PANTHER" id="PTHR30055:SF234">
    <property type="entry name" value="HTH-TYPE TRANSCRIPTIONAL REGULATOR BETI"/>
    <property type="match status" value="1"/>
</dbReference>
<dbReference type="SUPFAM" id="SSF46689">
    <property type="entry name" value="Homeodomain-like"/>
    <property type="match status" value="1"/>
</dbReference>
<evidence type="ECO:0000256" key="1">
    <source>
        <dbReference type="ARBA" id="ARBA00023015"/>
    </source>
</evidence>
<evidence type="ECO:0000313" key="7">
    <source>
        <dbReference type="Proteomes" id="UP001241092"/>
    </source>
</evidence>